<accession>A0A4Y2H1U4</accession>
<gene>
    <name evidence="1" type="ORF">AVEN_153328_1</name>
</gene>
<organism evidence="1 2">
    <name type="scientific">Araneus ventricosus</name>
    <name type="common">Orbweaver spider</name>
    <name type="synonym">Epeira ventricosa</name>
    <dbReference type="NCBI Taxonomy" id="182803"/>
    <lineage>
        <taxon>Eukaryota</taxon>
        <taxon>Metazoa</taxon>
        <taxon>Ecdysozoa</taxon>
        <taxon>Arthropoda</taxon>
        <taxon>Chelicerata</taxon>
        <taxon>Arachnida</taxon>
        <taxon>Araneae</taxon>
        <taxon>Araneomorphae</taxon>
        <taxon>Entelegynae</taxon>
        <taxon>Araneoidea</taxon>
        <taxon>Araneidae</taxon>
        <taxon>Araneus</taxon>
    </lineage>
</organism>
<proteinExistence type="predicted"/>
<protein>
    <submittedName>
        <fullName evidence="1">Uncharacterized protein</fullName>
    </submittedName>
</protein>
<evidence type="ECO:0000313" key="1">
    <source>
        <dbReference type="EMBL" id="GBM58718.1"/>
    </source>
</evidence>
<name>A0A4Y2H1U4_ARAVE</name>
<dbReference type="Proteomes" id="UP000499080">
    <property type="component" value="Unassembled WGS sequence"/>
</dbReference>
<sequence>MHCRPLRSPIPLPHTGEFRFLERAPSIPRPDFLSLTASLTRILPPQRSHTHIRGRFIARLKESYFIFMTKRDEWKSYPTSRSVYANDEMTKRFGIMCSNKNGLDYS</sequence>
<dbReference type="EMBL" id="BGPR01001646">
    <property type="protein sequence ID" value="GBM58718.1"/>
    <property type="molecule type" value="Genomic_DNA"/>
</dbReference>
<keyword evidence="2" id="KW-1185">Reference proteome</keyword>
<evidence type="ECO:0000313" key="2">
    <source>
        <dbReference type="Proteomes" id="UP000499080"/>
    </source>
</evidence>
<comment type="caution">
    <text evidence="1">The sequence shown here is derived from an EMBL/GenBank/DDBJ whole genome shotgun (WGS) entry which is preliminary data.</text>
</comment>
<dbReference type="AlphaFoldDB" id="A0A4Y2H1U4"/>
<reference evidence="1 2" key="1">
    <citation type="journal article" date="2019" name="Sci. Rep.">
        <title>Orb-weaving spider Araneus ventricosus genome elucidates the spidroin gene catalogue.</title>
        <authorList>
            <person name="Kono N."/>
            <person name="Nakamura H."/>
            <person name="Ohtoshi R."/>
            <person name="Moran D.A.P."/>
            <person name="Shinohara A."/>
            <person name="Yoshida Y."/>
            <person name="Fujiwara M."/>
            <person name="Mori M."/>
            <person name="Tomita M."/>
            <person name="Arakawa K."/>
        </authorList>
    </citation>
    <scope>NUCLEOTIDE SEQUENCE [LARGE SCALE GENOMIC DNA]</scope>
</reference>